<evidence type="ECO:0000313" key="2">
    <source>
        <dbReference type="EMBL" id="NNF06136.1"/>
    </source>
</evidence>
<feature type="domain" description="NADP-dependent oxidoreductase" evidence="1">
    <location>
        <begin position="15"/>
        <end position="261"/>
    </location>
</feature>
<dbReference type="PANTHER" id="PTHR43638:SF3">
    <property type="entry name" value="ALDEHYDE REDUCTASE"/>
    <property type="match status" value="1"/>
</dbReference>
<evidence type="ECO:0000313" key="3">
    <source>
        <dbReference type="Proteomes" id="UP000547674"/>
    </source>
</evidence>
<dbReference type="GO" id="GO:0016491">
    <property type="term" value="F:oxidoreductase activity"/>
    <property type="evidence" value="ECO:0007669"/>
    <property type="project" value="InterPro"/>
</dbReference>
<comment type="caution">
    <text evidence="2">The sequence shown here is derived from an EMBL/GenBank/DDBJ whole genome shotgun (WGS) entry which is preliminary data.</text>
</comment>
<dbReference type="AlphaFoldDB" id="A0A7Y2E6J8"/>
<accession>A0A7Y2E6J8</accession>
<gene>
    <name evidence="2" type="ORF">HKN21_05195</name>
</gene>
<evidence type="ECO:0000259" key="1">
    <source>
        <dbReference type="Pfam" id="PF00248"/>
    </source>
</evidence>
<sequence length="273" mass="29985">MRQIETTMGPLPLVGQGTWTMGSSPANRKNEVAALQLGIDLGMTLLDTAEMYAEGGAEEVTAEAIRGRRDSVFVVSKVLPQNASREGTIQAAERSLARLGIECLDLYLLHWEGSHPLEDTLAAMEELVQSGKTRFYGLSNFDTDAMKKAAALPGANWQSNQVLYNLSRRGPEASLISYCRETDVMVMSYSPVEQARLNIAEGLKQVGEKHNVTPYTVAVAWTVQRPGVMTIPKATQLDHVRANASAGDLILDEEDMKLLDQEYPRQSNGLEFL</sequence>
<dbReference type="EMBL" id="JABDJR010000196">
    <property type="protein sequence ID" value="NNF06136.1"/>
    <property type="molecule type" value="Genomic_DNA"/>
</dbReference>
<name>A0A7Y2E6J8_UNCEI</name>
<dbReference type="Proteomes" id="UP000547674">
    <property type="component" value="Unassembled WGS sequence"/>
</dbReference>
<reference evidence="2 3" key="1">
    <citation type="submission" date="2020-03" db="EMBL/GenBank/DDBJ databases">
        <title>Metabolic flexibility allows generalist bacteria to become dominant in a frequently disturbed ecosystem.</title>
        <authorList>
            <person name="Chen Y.-J."/>
            <person name="Leung P.M."/>
            <person name="Bay S.K."/>
            <person name="Hugenholtz P."/>
            <person name="Kessler A.J."/>
            <person name="Shelley G."/>
            <person name="Waite D.W."/>
            <person name="Cook P.L."/>
            <person name="Greening C."/>
        </authorList>
    </citation>
    <scope>NUCLEOTIDE SEQUENCE [LARGE SCALE GENOMIC DNA]</scope>
    <source>
        <strain evidence="2">SS_bin_28</strain>
    </source>
</reference>
<dbReference type="PANTHER" id="PTHR43638">
    <property type="entry name" value="OXIDOREDUCTASE, ALDO/KETO REDUCTASE FAMILY PROTEIN"/>
    <property type="match status" value="1"/>
</dbReference>
<proteinExistence type="predicted"/>
<dbReference type="Pfam" id="PF00248">
    <property type="entry name" value="Aldo_ket_red"/>
    <property type="match status" value="1"/>
</dbReference>
<dbReference type="InterPro" id="IPR020471">
    <property type="entry name" value="AKR"/>
</dbReference>
<dbReference type="InterPro" id="IPR023210">
    <property type="entry name" value="NADP_OxRdtase_dom"/>
</dbReference>
<dbReference type="PRINTS" id="PR00069">
    <property type="entry name" value="ALDKETRDTASE"/>
</dbReference>
<dbReference type="Gene3D" id="3.20.20.100">
    <property type="entry name" value="NADP-dependent oxidoreductase domain"/>
    <property type="match status" value="1"/>
</dbReference>
<protein>
    <submittedName>
        <fullName evidence="2">Aldo/keto reductase</fullName>
    </submittedName>
</protein>
<dbReference type="SUPFAM" id="SSF51430">
    <property type="entry name" value="NAD(P)-linked oxidoreductase"/>
    <property type="match status" value="1"/>
</dbReference>
<dbReference type="InterPro" id="IPR036812">
    <property type="entry name" value="NAD(P)_OxRdtase_dom_sf"/>
</dbReference>
<organism evidence="2 3">
    <name type="scientific">Eiseniibacteriota bacterium</name>
    <dbReference type="NCBI Taxonomy" id="2212470"/>
    <lineage>
        <taxon>Bacteria</taxon>
        <taxon>Candidatus Eiseniibacteriota</taxon>
    </lineage>
</organism>